<dbReference type="InterPro" id="IPR029063">
    <property type="entry name" value="SAM-dependent_MTases_sf"/>
</dbReference>
<dbReference type="SUPFAM" id="SSF53335">
    <property type="entry name" value="S-adenosyl-L-methionine-dependent methyltransferases"/>
    <property type="match status" value="1"/>
</dbReference>
<dbReference type="EMBL" id="JACHGN010000024">
    <property type="protein sequence ID" value="MBB5138667.1"/>
    <property type="molecule type" value="Genomic_DNA"/>
</dbReference>
<dbReference type="Pfam" id="PF13489">
    <property type="entry name" value="Methyltransf_23"/>
    <property type="match status" value="1"/>
</dbReference>
<dbReference type="GO" id="GO:0032259">
    <property type="term" value="P:methylation"/>
    <property type="evidence" value="ECO:0007669"/>
    <property type="project" value="UniProtKB-KW"/>
</dbReference>
<dbReference type="RefSeq" id="WP_312926862.1">
    <property type="nucleotide sequence ID" value="NZ_BAABIX010000025.1"/>
</dbReference>
<keyword evidence="1" id="KW-0808">Transferase</keyword>
<dbReference type="Proteomes" id="UP000578449">
    <property type="component" value="Unassembled WGS sequence"/>
</dbReference>
<keyword evidence="2" id="KW-1185">Reference proteome</keyword>
<evidence type="ECO:0000313" key="1">
    <source>
        <dbReference type="EMBL" id="MBB5138667.1"/>
    </source>
</evidence>
<sequence length="264" mass="28555">MTEVAELGRRWRGELEAWAIPEEILARAPVDPWGHIVTRFTRRTDALLAAPGGPTYERVCEALPDGGTLLDVGAGTGAASLPAVRARGARLVAVDENGGMLERLGELEPGARLIRGRWPDVAGETPVADVAMCAHVVFNVPDLPEFFAALTAHARRRVVVELPELHPTTWAAPLWRHFHGIERPSRPTSYDAAAIAAALGHDVRDDAHEAPDDPFTSVEELAASACRRLCLDPGRAGEVAEAAVALGVWPVPRARRHTLTWDVR</sequence>
<name>A0A840PNN0_9ACTN</name>
<organism evidence="1 2">
    <name type="scientific">Thermocatellispora tengchongensis</name>
    <dbReference type="NCBI Taxonomy" id="1073253"/>
    <lineage>
        <taxon>Bacteria</taxon>
        <taxon>Bacillati</taxon>
        <taxon>Actinomycetota</taxon>
        <taxon>Actinomycetes</taxon>
        <taxon>Streptosporangiales</taxon>
        <taxon>Streptosporangiaceae</taxon>
        <taxon>Thermocatellispora</taxon>
    </lineage>
</organism>
<reference evidence="1 2" key="1">
    <citation type="submission" date="2020-08" db="EMBL/GenBank/DDBJ databases">
        <title>Genomic Encyclopedia of Type Strains, Phase IV (KMG-IV): sequencing the most valuable type-strain genomes for metagenomic binning, comparative biology and taxonomic classification.</title>
        <authorList>
            <person name="Goeker M."/>
        </authorList>
    </citation>
    <scope>NUCLEOTIDE SEQUENCE [LARGE SCALE GENOMIC DNA]</scope>
    <source>
        <strain evidence="1 2">DSM 45615</strain>
    </source>
</reference>
<accession>A0A840PNN0</accession>
<gene>
    <name evidence="1" type="ORF">HNP84_008421</name>
</gene>
<protein>
    <submittedName>
        <fullName evidence="1">SAM-dependent methyltransferase</fullName>
    </submittedName>
</protein>
<evidence type="ECO:0000313" key="2">
    <source>
        <dbReference type="Proteomes" id="UP000578449"/>
    </source>
</evidence>
<dbReference type="CDD" id="cd02440">
    <property type="entry name" value="AdoMet_MTases"/>
    <property type="match status" value="1"/>
</dbReference>
<dbReference type="AlphaFoldDB" id="A0A840PNN0"/>
<proteinExistence type="predicted"/>
<keyword evidence="1" id="KW-0489">Methyltransferase</keyword>
<dbReference type="GO" id="GO:0008168">
    <property type="term" value="F:methyltransferase activity"/>
    <property type="evidence" value="ECO:0007669"/>
    <property type="project" value="UniProtKB-KW"/>
</dbReference>
<dbReference type="Gene3D" id="3.40.50.150">
    <property type="entry name" value="Vaccinia Virus protein VP39"/>
    <property type="match status" value="1"/>
</dbReference>
<comment type="caution">
    <text evidence="1">The sequence shown here is derived from an EMBL/GenBank/DDBJ whole genome shotgun (WGS) entry which is preliminary data.</text>
</comment>